<dbReference type="GO" id="GO:0008726">
    <property type="term" value="F:alkanesulfonate monooxygenase activity"/>
    <property type="evidence" value="ECO:0007669"/>
    <property type="project" value="TreeGrafter"/>
</dbReference>
<dbReference type="InterPro" id="IPR011251">
    <property type="entry name" value="Luciferase-like_dom"/>
</dbReference>
<dbReference type="InterPro" id="IPR019923">
    <property type="entry name" value="Lucif-like_OxRdtase_MSMEG_2516"/>
</dbReference>
<dbReference type="AlphaFoldDB" id="A0A438BGC6"/>
<name>A0A438BGC6_9NOCA</name>
<dbReference type="PANTHER" id="PTHR42847:SF4">
    <property type="entry name" value="ALKANESULFONATE MONOOXYGENASE-RELATED"/>
    <property type="match status" value="1"/>
</dbReference>
<dbReference type="EMBL" id="RKLP01000003">
    <property type="protein sequence ID" value="RVW10079.1"/>
    <property type="molecule type" value="Genomic_DNA"/>
</dbReference>
<accession>A0A438BGC6</accession>
<dbReference type="Gene3D" id="3.20.20.30">
    <property type="entry name" value="Luciferase-like domain"/>
    <property type="match status" value="1"/>
</dbReference>
<keyword evidence="2" id="KW-0288">FMN</keyword>
<keyword evidence="4" id="KW-0503">Monooxygenase</keyword>
<dbReference type="InterPro" id="IPR036661">
    <property type="entry name" value="Luciferase-like_sf"/>
</dbReference>
<dbReference type="InterPro" id="IPR050172">
    <property type="entry name" value="SsuD_RutA_monooxygenase"/>
</dbReference>
<keyword evidence="7" id="KW-1185">Reference proteome</keyword>
<keyword evidence="1" id="KW-0285">Flavoprotein</keyword>
<evidence type="ECO:0000259" key="5">
    <source>
        <dbReference type="Pfam" id="PF00296"/>
    </source>
</evidence>
<feature type="domain" description="Luciferase-like" evidence="5">
    <location>
        <begin position="20"/>
        <end position="272"/>
    </location>
</feature>
<evidence type="ECO:0000256" key="2">
    <source>
        <dbReference type="ARBA" id="ARBA00022643"/>
    </source>
</evidence>
<sequence length="316" mass="33961">MTGFRFSHNIFGITGSGVFAETCRRAEQGGYDAVYAADHLGTASPFPLLVAAAAATERLRVGTLVLNVGFWNPALLAREIATTDVLTEGRLEIGLGAGHMKWEFDAAGIDWEPFGARVDRLAATVDELRRQFRADGYEQQAALRENFGVPVLRPVQRAGFDGSGPPLLIGGTGERVLRLAARVADIVGVAGAVQIPGRPPGTMRLATAAETDERVRFTRAQAGARAADAEWQALVQAVIETDDRRSAAGELAASLGGVMTERDLLDTPFVLVGTVDEMARQILTNRERYGFTHYTVHQPHAEAFAPVIARVRALEG</sequence>
<organism evidence="6 7">
    <name type="scientific">Prescottella agglutinans</name>
    <dbReference type="NCBI Taxonomy" id="1644129"/>
    <lineage>
        <taxon>Bacteria</taxon>
        <taxon>Bacillati</taxon>
        <taxon>Actinomycetota</taxon>
        <taxon>Actinomycetes</taxon>
        <taxon>Mycobacteriales</taxon>
        <taxon>Nocardiaceae</taxon>
        <taxon>Prescottella</taxon>
    </lineage>
</organism>
<evidence type="ECO:0000256" key="3">
    <source>
        <dbReference type="ARBA" id="ARBA00023002"/>
    </source>
</evidence>
<evidence type="ECO:0000313" key="6">
    <source>
        <dbReference type="EMBL" id="RVW10079.1"/>
    </source>
</evidence>
<dbReference type="Pfam" id="PF00296">
    <property type="entry name" value="Bac_luciferase"/>
    <property type="match status" value="1"/>
</dbReference>
<proteinExistence type="predicted"/>
<evidence type="ECO:0000256" key="4">
    <source>
        <dbReference type="ARBA" id="ARBA00023033"/>
    </source>
</evidence>
<dbReference type="Proteomes" id="UP000286208">
    <property type="component" value="Unassembled WGS sequence"/>
</dbReference>
<reference evidence="6 7" key="1">
    <citation type="submission" date="2018-11" db="EMBL/GenBank/DDBJ databases">
        <title>Rhodococcus spongicola sp. nov. and Rhodococcus xishaensis sp. nov. from marine sponges.</title>
        <authorList>
            <person name="Li L."/>
            <person name="Lin H.W."/>
        </authorList>
    </citation>
    <scope>NUCLEOTIDE SEQUENCE [LARGE SCALE GENOMIC DNA]</scope>
    <source>
        <strain evidence="6 7">CCTCC AB2014297</strain>
    </source>
</reference>
<dbReference type="SUPFAM" id="SSF51679">
    <property type="entry name" value="Bacterial luciferase-like"/>
    <property type="match status" value="1"/>
</dbReference>
<keyword evidence="3" id="KW-0560">Oxidoreductase</keyword>
<gene>
    <name evidence="6" type="ORF">EGT67_07580</name>
</gene>
<dbReference type="NCBIfam" id="TIGR03621">
    <property type="entry name" value="F420_MSMEG_2516"/>
    <property type="match status" value="1"/>
</dbReference>
<protein>
    <submittedName>
        <fullName evidence="6">TIGR03621 family F420-dependent LLM class oxidoreductase</fullName>
    </submittedName>
</protein>
<evidence type="ECO:0000313" key="7">
    <source>
        <dbReference type="Proteomes" id="UP000286208"/>
    </source>
</evidence>
<dbReference type="GO" id="GO:0046306">
    <property type="term" value="P:alkanesulfonate catabolic process"/>
    <property type="evidence" value="ECO:0007669"/>
    <property type="project" value="TreeGrafter"/>
</dbReference>
<dbReference type="OrthoDB" id="4288123at2"/>
<comment type="caution">
    <text evidence="6">The sequence shown here is derived from an EMBL/GenBank/DDBJ whole genome shotgun (WGS) entry which is preliminary data.</text>
</comment>
<evidence type="ECO:0000256" key="1">
    <source>
        <dbReference type="ARBA" id="ARBA00022630"/>
    </source>
</evidence>
<dbReference type="RefSeq" id="WP_127915459.1">
    <property type="nucleotide sequence ID" value="NZ_RKLP01000003.1"/>
</dbReference>
<dbReference type="PANTHER" id="PTHR42847">
    <property type="entry name" value="ALKANESULFONATE MONOOXYGENASE"/>
    <property type="match status" value="1"/>
</dbReference>